<evidence type="ECO:0000256" key="1">
    <source>
        <dbReference type="ARBA" id="ARBA00022485"/>
    </source>
</evidence>
<dbReference type="Proteomes" id="UP000238007">
    <property type="component" value="Unassembled WGS sequence"/>
</dbReference>
<feature type="region of interest" description="Disordered" evidence="5">
    <location>
        <begin position="631"/>
        <end position="655"/>
    </location>
</feature>
<protein>
    <submittedName>
        <fullName evidence="7">4Fe-4S dicluster protein</fullName>
    </submittedName>
</protein>
<organism evidence="7 8">
    <name type="scientific">Yoonia maritima</name>
    <dbReference type="NCBI Taxonomy" id="1435347"/>
    <lineage>
        <taxon>Bacteria</taxon>
        <taxon>Pseudomonadati</taxon>
        <taxon>Pseudomonadota</taxon>
        <taxon>Alphaproteobacteria</taxon>
        <taxon>Rhodobacterales</taxon>
        <taxon>Paracoccaceae</taxon>
        <taxon>Yoonia</taxon>
    </lineage>
</organism>
<dbReference type="GO" id="GO:0046872">
    <property type="term" value="F:metal ion binding"/>
    <property type="evidence" value="ECO:0007669"/>
    <property type="project" value="UniProtKB-KW"/>
</dbReference>
<keyword evidence="2" id="KW-0479">Metal-binding</keyword>
<keyword evidence="4" id="KW-0411">Iron-sulfur</keyword>
<dbReference type="EMBL" id="PVTP01000001">
    <property type="protein sequence ID" value="PRY80203.1"/>
    <property type="molecule type" value="Genomic_DNA"/>
</dbReference>
<accession>A0A2T0W458</accession>
<evidence type="ECO:0000313" key="7">
    <source>
        <dbReference type="EMBL" id="PRY80203.1"/>
    </source>
</evidence>
<keyword evidence="8" id="KW-1185">Reference proteome</keyword>
<dbReference type="GO" id="GO:0051539">
    <property type="term" value="F:4 iron, 4 sulfur cluster binding"/>
    <property type="evidence" value="ECO:0007669"/>
    <property type="project" value="UniProtKB-KW"/>
</dbReference>
<evidence type="ECO:0000313" key="8">
    <source>
        <dbReference type="Proteomes" id="UP000238007"/>
    </source>
</evidence>
<dbReference type="PANTHER" id="PTHR43687:SF4">
    <property type="entry name" value="BLR5484 PROTEIN"/>
    <property type="match status" value="1"/>
</dbReference>
<keyword evidence="3" id="KW-0408">Iron</keyword>
<sequence>MTSQPTHGKRLISCDCSGTQQIDPEAISAATGLSCSKVHTALCTHEIAIAKEAICSGDVIIACGQETERFQELAYDHNVSAPEFVDIRDRAGWTADKTAPTPKMSALIAEGLLPRPEPKVRDITSEGTCLIIGTGPVAIDAATQLAEVLSVTLLLTAADDAPVSGSFDTVKGQISRAAGSLAHFEIHFDALQEVDPTGRGAQRFTAPQDGAQSHCDIILDLSGNSPLFPAHEKRDGYLRADPKHAPSVAKAVFDAAQMVGTFEKPLYVKLEESLCAHSRAEQAACSNCLNACPTGAITSAGDHVAIDPLICAGCGACSSLCPSGAITYDAPPVDDTFRRLETLARTYRNAGGQNPRLLVHDDEHGAETIQLSARFGRGLPSDVIPFAVSALAGFGHAEMLAAFGAGFADVHVLLSPKSDRATITQEAALAAALSGRAVPLLDVTDPDAMSDALYDATPSIAVETPILPIGTRRQVTRTATKALNPTDIITLPETAPYGAVLVDTDACTLCLSCVSLCPSGALADNPDMPQLRFQEDACLQCGLCSNICPEKAITLEPRLNTTDTALTQIVLNEEEPFACIECGSLFGVKSTIEMITEKLAGKHAMFGNPDAAKMIQMCDNCRIQAQYHSTDNPLTGAERPRVRTTDDYLSKRRDH</sequence>
<evidence type="ECO:0000256" key="2">
    <source>
        <dbReference type="ARBA" id="ARBA00022723"/>
    </source>
</evidence>
<comment type="caution">
    <text evidence="7">The sequence shown here is derived from an EMBL/GenBank/DDBJ whole genome shotgun (WGS) entry which is preliminary data.</text>
</comment>
<feature type="domain" description="4Fe-4S ferredoxin-type" evidence="6">
    <location>
        <begin position="498"/>
        <end position="527"/>
    </location>
</feature>
<name>A0A2T0W458_9RHOB</name>
<dbReference type="InterPro" id="IPR017896">
    <property type="entry name" value="4Fe4S_Fe-S-bd"/>
</dbReference>
<dbReference type="PROSITE" id="PS00198">
    <property type="entry name" value="4FE4S_FER_1"/>
    <property type="match status" value="3"/>
</dbReference>
<feature type="domain" description="4Fe-4S ferredoxin-type" evidence="6">
    <location>
        <begin position="529"/>
        <end position="558"/>
    </location>
</feature>
<evidence type="ECO:0000259" key="6">
    <source>
        <dbReference type="PROSITE" id="PS51379"/>
    </source>
</evidence>
<dbReference type="SUPFAM" id="SSF54862">
    <property type="entry name" value="4Fe-4S ferredoxins"/>
    <property type="match status" value="2"/>
</dbReference>
<reference evidence="7 8" key="1">
    <citation type="submission" date="2018-03" db="EMBL/GenBank/DDBJ databases">
        <title>Genomic Encyclopedia of Archaeal and Bacterial Type Strains, Phase II (KMG-II): from individual species to whole genera.</title>
        <authorList>
            <person name="Goeker M."/>
        </authorList>
    </citation>
    <scope>NUCLEOTIDE SEQUENCE [LARGE SCALE GENOMIC DNA]</scope>
    <source>
        <strain evidence="7 8">DSM 101533</strain>
    </source>
</reference>
<evidence type="ECO:0000256" key="4">
    <source>
        <dbReference type="ARBA" id="ARBA00023014"/>
    </source>
</evidence>
<dbReference type="Pfam" id="PF12838">
    <property type="entry name" value="Fer4_7"/>
    <property type="match status" value="1"/>
</dbReference>
<gene>
    <name evidence="7" type="ORF">CLV80_10154</name>
</gene>
<keyword evidence="1" id="KW-0004">4Fe-4S</keyword>
<dbReference type="Gene3D" id="3.30.70.20">
    <property type="match status" value="3"/>
</dbReference>
<dbReference type="OrthoDB" id="9800445at2"/>
<dbReference type="RefSeq" id="WP_106353545.1">
    <property type="nucleotide sequence ID" value="NZ_PVTP01000001.1"/>
</dbReference>
<dbReference type="AlphaFoldDB" id="A0A2T0W458"/>
<proteinExistence type="predicted"/>
<evidence type="ECO:0000256" key="3">
    <source>
        <dbReference type="ARBA" id="ARBA00023004"/>
    </source>
</evidence>
<dbReference type="Pfam" id="PF13237">
    <property type="entry name" value="Fer4_10"/>
    <property type="match status" value="1"/>
</dbReference>
<feature type="compositionally biased region" description="Basic and acidic residues" evidence="5">
    <location>
        <begin position="638"/>
        <end position="655"/>
    </location>
</feature>
<dbReference type="InterPro" id="IPR050572">
    <property type="entry name" value="Fe-S_Ferredoxin"/>
</dbReference>
<dbReference type="InterPro" id="IPR017900">
    <property type="entry name" value="4Fe4S_Fe_S_CS"/>
</dbReference>
<evidence type="ECO:0000256" key="5">
    <source>
        <dbReference type="SAM" id="MobiDB-lite"/>
    </source>
</evidence>
<dbReference type="PANTHER" id="PTHR43687">
    <property type="entry name" value="ADENYLYLSULFATE REDUCTASE, BETA SUBUNIT"/>
    <property type="match status" value="1"/>
</dbReference>
<feature type="domain" description="4Fe-4S ferredoxin-type" evidence="6">
    <location>
        <begin position="302"/>
        <end position="331"/>
    </location>
</feature>
<dbReference type="PROSITE" id="PS51379">
    <property type="entry name" value="4FE4S_FER_2"/>
    <property type="match status" value="3"/>
</dbReference>